<reference evidence="2" key="1">
    <citation type="journal article" date="2012" name="Proc. Natl. Acad. Sci. U.S.A.">
        <title>Antigenic diversity is generated by distinct evolutionary mechanisms in African trypanosome species.</title>
        <authorList>
            <person name="Jackson A.P."/>
            <person name="Berry A."/>
            <person name="Aslett M."/>
            <person name="Allison H.C."/>
            <person name="Burton P."/>
            <person name="Vavrova-Anderson J."/>
            <person name="Brown R."/>
            <person name="Browne H."/>
            <person name="Corton N."/>
            <person name="Hauser H."/>
            <person name="Gamble J."/>
            <person name="Gilderthorp R."/>
            <person name="Marcello L."/>
            <person name="McQuillan J."/>
            <person name="Otto T.D."/>
            <person name="Quail M.A."/>
            <person name="Sanders M.J."/>
            <person name="van Tonder A."/>
            <person name="Ginger M.L."/>
            <person name="Field M.C."/>
            <person name="Barry J.D."/>
            <person name="Hertz-Fowler C."/>
            <person name="Berriman M."/>
        </authorList>
    </citation>
    <scope>NUCLEOTIDE SEQUENCE</scope>
    <source>
        <strain evidence="2">IL3000</strain>
    </source>
</reference>
<organism evidence="2">
    <name type="scientific">Trypanosoma congolense (strain IL3000)</name>
    <dbReference type="NCBI Taxonomy" id="1068625"/>
    <lineage>
        <taxon>Eukaryota</taxon>
        <taxon>Discoba</taxon>
        <taxon>Euglenozoa</taxon>
        <taxon>Kinetoplastea</taxon>
        <taxon>Metakinetoplastina</taxon>
        <taxon>Trypanosomatida</taxon>
        <taxon>Trypanosomatidae</taxon>
        <taxon>Trypanosoma</taxon>
        <taxon>Nannomonas</taxon>
    </lineage>
</organism>
<accession>G0V2J0</accession>
<dbReference type="EMBL" id="HE575324">
    <property type="protein sequence ID" value="CCC95862.1"/>
    <property type="molecule type" value="Genomic_DNA"/>
</dbReference>
<dbReference type="AlphaFoldDB" id="G0V2J0"/>
<proteinExistence type="predicted"/>
<evidence type="ECO:0000256" key="1">
    <source>
        <dbReference type="SAM" id="MobiDB-lite"/>
    </source>
</evidence>
<protein>
    <submittedName>
        <fullName evidence="2">Uncharacterized protein TCIL3000_11_13680</fullName>
    </submittedName>
</protein>
<feature type="compositionally biased region" description="Basic residues" evidence="1">
    <location>
        <begin position="293"/>
        <end position="303"/>
    </location>
</feature>
<dbReference type="VEuPathDB" id="TriTrypDB:TcIL3000.11.13680"/>
<sequence>MPPLNSRATRELVKRRRVIPGPRSLHRGIHYNECTQTAETYCKNTKAHRNDHRDLLVHHQKISEQLQDVYARTAALHAPNATMEERIEESWRRFERIGGKRPASMSTNHATRPSGGGGDATGSTAQTPAPARTYDHLRNNRTGVGFAERLRKLSEEKKDLRSRTHWERETHGEAVDYSKGSALHAAKDRRIALFQRRQLKRAHMLRRMGDPTPLKQSGRYDMSSGTLRVFNKTIRKVQREVRHDERIQEVKVRKGGESRSMWATRGEEENVNRPSQEIVRYTREFNLEPRRTGAGRKRSRSRR</sequence>
<feature type="region of interest" description="Disordered" evidence="1">
    <location>
        <begin position="284"/>
        <end position="303"/>
    </location>
</feature>
<name>G0V2J0_TRYCI</name>
<feature type="region of interest" description="Disordered" evidence="1">
    <location>
        <begin position="256"/>
        <end position="275"/>
    </location>
</feature>
<feature type="region of interest" description="Disordered" evidence="1">
    <location>
        <begin position="98"/>
        <end position="143"/>
    </location>
</feature>
<gene>
    <name evidence="2" type="ORF">TCIL3000_11_13680</name>
</gene>
<evidence type="ECO:0000313" key="2">
    <source>
        <dbReference type="EMBL" id="CCC95862.1"/>
    </source>
</evidence>